<comment type="similarity">
    <text evidence="1">Belongs to the peptidase C13 family.</text>
</comment>
<dbReference type="GO" id="GO:0005773">
    <property type="term" value="C:vacuole"/>
    <property type="evidence" value="ECO:0007669"/>
    <property type="project" value="GOC"/>
</dbReference>
<dbReference type="EMBL" id="BGPR01020764">
    <property type="protein sequence ID" value="GBN85432.1"/>
    <property type="molecule type" value="Genomic_DNA"/>
</dbReference>
<dbReference type="InterPro" id="IPR001096">
    <property type="entry name" value="Peptidase_C13"/>
</dbReference>
<evidence type="ECO:0000256" key="2">
    <source>
        <dbReference type="SAM" id="SignalP"/>
    </source>
</evidence>
<evidence type="ECO:0000313" key="7">
    <source>
        <dbReference type="Proteomes" id="UP000499080"/>
    </source>
</evidence>
<evidence type="ECO:0000256" key="1">
    <source>
        <dbReference type="ARBA" id="ARBA00009941"/>
    </source>
</evidence>
<evidence type="ECO:0000313" key="4">
    <source>
        <dbReference type="EMBL" id="GBN85434.1"/>
    </source>
</evidence>
<evidence type="ECO:0000313" key="3">
    <source>
        <dbReference type="EMBL" id="GBN85432.1"/>
    </source>
</evidence>
<feature type="signal peptide" evidence="2">
    <location>
        <begin position="1"/>
        <end position="17"/>
    </location>
</feature>
<protein>
    <submittedName>
        <fullName evidence="4">Legumain</fullName>
    </submittedName>
</protein>
<dbReference type="PANTHER" id="PTHR12000:SF42">
    <property type="entry name" value="LEGUMAIN"/>
    <property type="match status" value="1"/>
</dbReference>
<dbReference type="GO" id="GO:0051603">
    <property type="term" value="P:proteolysis involved in protein catabolic process"/>
    <property type="evidence" value="ECO:0007669"/>
    <property type="project" value="TreeGrafter"/>
</dbReference>
<evidence type="ECO:0000313" key="6">
    <source>
        <dbReference type="EMBL" id="GBN85553.1"/>
    </source>
</evidence>
<proteinExistence type="inferred from homology"/>
<organism evidence="4 7">
    <name type="scientific">Araneus ventricosus</name>
    <name type="common">Orbweaver spider</name>
    <name type="synonym">Epeira ventricosa</name>
    <dbReference type="NCBI Taxonomy" id="182803"/>
    <lineage>
        <taxon>Eukaryota</taxon>
        <taxon>Metazoa</taxon>
        <taxon>Ecdysozoa</taxon>
        <taxon>Arthropoda</taxon>
        <taxon>Chelicerata</taxon>
        <taxon>Arachnida</taxon>
        <taxon>Araneae</taxon>
        <taxon>Araneomorphae</taxon>
        <taxon>Entelegynae</taxon>
        <taxon>Araneoidea</taxon>
        <taxon>Araneidae</taxon>
        <taxon>Araneus</taxon>
    </lineage>
</organism>
<name>A0A4Y2SB17_ARAVE</name>
<feature type="chain" id="PRO_5036129261" evidence="2">
    <location>
        <begin position="18"/>
        <end position="169"/>
    </location>
</feature>
<dbReference type="EMBL" id="BGPR01020829">
    <property type="protein sequence ID" value="GBN85545.1"/>
    <property type="molecule type" value="Genomic_DNA"/>
</dbReference>
<dbReference type="PANTHER" id="PTHR12000">
    <property type="entry name" value="HEMOGLOBINASE FAMILY MEMBER"/>
    <property type="match status" value="1"/>
</dbReference>
<dbReference type="Pfam" id="PF01650">
    <property type="entry name" value="Peptidase_C13"/>
    <property type="match status" value="1"/>
</dbReference>
<dbReference type="Gene3D" id="3.40.50.1460">
    <property type="match status" value="1"/>
</dbReference>
<sequence length="169" mass="18621">MFLKLFSLVFLIVFVESITISNSIPKYLDEPSNKGKLWAVLVAGSDSWDNYRHQADICHSYQILKNHGIPDERIIVMMKDDLAYNSDNPTPGIIINHPKGNDVYKGVPKDYIGQAVTPENFMAVLRGDKKAINGTGSGKVLESGPNDHVFVYFADHGAPGLIAFPDSVS</sequence>
<dbReference type="GO" id="GO:0006624">
    <property type="term" value="P:vacuolar protein processing"/>
    <property type="evidence" value="ECO:0007669"/>
    <property type="project" value="TreeGrafter"/>
</dbReference>
<dbReference type="Proteomes" id="UP000499080">
    <property type="component" value="Unassembled WGS sequence"/>
</dbReference>
<comment type="caution">
    <text evidence="4">The sequence shown here is derived from an EMBL/GenBank/DDBJ whole genome shotgun (WGS) entry which is preliminary data.</text>
</comment>
<keyword evidence="7" id="KW-1185">Reference proteome</keyword>
<dbReference type="EMBL" id="BGPR01020834">
    <property type="protein sequence ID" value="GBN85553.1"/>
    <property type="molecule type" value="Genomic_DNA"/>
</dbReference>
<dbReference type="OrthoDB" id="9995590at2759"/>
<dbReference type="AlphaFoldDB" id="A0A4Y2SB17"/>
<accession>A0A4Y2SB17</accession>
<keyword evidence="2" id="KW-0732">Signal</keyword>
<dbReference type="GO" id="GO:0004197">
    <property type="term" value="F:cysteine-type endopeptidase activity"/>
    <property type="evidence" value="ECO:0007669"/>
    <property type="project" value="TreeGrafter"/>
</dbReference>
<dbReference type="EMBL" id="BGPR01020766">
    <property type="protein sequence ID" value="GBN85434.1"/>
    <property type="molecule type" value="Genomic_DNA"/>
</dbReference>
<dbReference type="PRINTS" id="PR00776">
    <property type="entry name" value="HEMOGLOBNASE"/>
</dbReference>
<evidence type="ECO:0000313" key="5">
    <source>
        <dbReference type="EMBL" id="GBN85545.1"/>
    </source>
</evidence>
<reference evidence="4 7" key="1">
    <citation type="journal article" date="2019" name="Sci. Rep.">
        <title>Orb-weaving spider Araneus ventricosus genome elucidates the spidroin gene catalogue.</title>
        <authorList>
            <person name="Kono N."/>
            <person name="Nakamura H."/>
            <person name="Ohtoshi R."/>
            <person name="Moran D.A.P."/>
            <person name="Shinohara A."/>
            <person name="Yoshida Y."/>
            <person name="Fujiwara M."/>
            <person name="Mori M."/>
            <person name="Tomita M."/>
            <person name="Arakawa K."/>
        </authorList>
    </citation>
    <scope>NUCLEOTIDE SEQUENCE [LARGE SCALE GENOMIC DNA]</scope>
</reference>
<gene>
    <name evidence="4" type="primary">Lgmn_6</name>
    <name evidence="6" type="synonym">Lgmn_1</name>
    <name evidence="3" type="synonym">Lgmn_5</name>
    <name evidence="5" type="synonym">Lgmn_7</name>
    <name evidence="4" type="ORF">AVEN_172585_1</name>
    <name evidence="3" type="ORF">AVEN_196932_1</name>
    <name evidence="6" type="ORF">AVEN_83577_1</name>
    <name evidence="5" type="ORF">AVEN_95762_1</name>
</gene>